<sequence>MEEEAEVLRKELKWILEDQVHKVLQEVQHTLQSDNTTCSGGVISPHIITHKGTELSQLYGLMKKDIKMKFATNANDYNDNDQHQHQFSCDGKTDFNYPSDGKYALNYPSDGKYAINYPSDGKCAINFPSI</sequence>
<evidence type="ECO:0000313" key="2">
    <source>
        <dbReference type="Proteomes" id="UP000596742"/>
    </source>
</evidence>
<dbReference type="OrthoDB" id="10579147at2759"/>
<gene>
    <name evidence="1" type="ORF">MGAL_10B061482</name>
</gene>
<name>A0A8B6FPF8_MYTGA</name>
<proteinExistence type="predicted"/>
<dbReference type="Proteomes" id="UP000596742">
    <property type="component" value="Unassembled WGS sequence"/>
</dbReference>
<dbReference type="EMBL" id="UYJE01007259">
    <property type="protein sequence ID" value="VDI53098.1"/>
    <property type="molecule type" value="Genomic_DNA"/>
</dbReference>
<protein>
    <submittedName>
        <fullName evidence="1">Uncharacterized protein</fullName>
    </submittedName>
</protein>
<comment type="caution">
    <text evidence="1">The sequence shown here is derived from an EMBL/GenBank/DDBJ whole genome shotgun (WGS) entry which is preliminary data.</text>
</comment>
<reference evidence="1" key="1">
    <citation type="submission" date="2018-11" db="EMBL/GenBank/DDBJ databases">
        <authorList>
            <person name="Alioto T."/>
            <person name="Alioto T."/>
        </authorList>
    </citation>
    <scope>NUCLEOTIDE SEQUENCE</scope>
</reference>
<organism evidence="1 2">
    <name type="scientific">Mytilus galloprovincialis</name>
    <name type="common">Mediterranean mussel</name>
    <dbReference type="NCBI Taxonomy" id="29158"/>
    <lineage>
        <taxon>Eukaryota</taxon>
        <taxon>Metazoa</taxon>
        <taxon>Spiralia</taxon>
        <taxon>Lophotrochozoa</taxon>
        <taxon>Mollusca</taxon>
        <taxon>Bivalvia</taxon>
        <taxon>Autobranchia</taxon>
        <taxon>Pteriomorphia</taxon>
        <taxon>Mytilida</taxon>
        <taxon>Mytiloidea</taxon>
        <taxon>Mytilidae</taxon>
        <taxon>Mytilinae</taxon>
        <taxon>Mytilus</taxon>
    </lineage>
</organism>
<accession>A0A8B6FPF8</accession>
<dbReference type="AlphaFoldDB" id="A0A8B6FPF8"/>
<evidence type="ECO:0000313" key="1">
    <source>
        <dbReference type="EMBL" id="VDI53098.1"/>
    </source>
</evidence>
<keyword evidence="2" id="KW-1185">Reference proteome</keyword>